<comment type="caution">
    <text evidence="7">The sequence shown here is derived from an EMBL/GenBank/DDBJ whole genome shotgun (WGS) entry which is preliminary data.</text>
</comment>
<dbReference type="Pfam" id="PF14246">
    <property type="entry name" value="TetR_C_7"/>
    <property type="match status" value="1"/>
</dbReference>
<dbReference type="InterPro" id="IPR036271">
    <property type="entry name" value="Tet_transcr_reg_TetR-rel_C_sf"/>
</dbReference>
<name>A0A941DK66_9BURK</name>
<organism evidence="7 8">
    <name type="scientific">Undibacterium luofuense</name>
    <dbReference type="NCBI Taxonomy" id="2828733"/>
    <lineage>
        <taxon>Bacteria</taxon>
        <taxon>Pseudomonadati</taxon>
        <taxon>Pseudomonadota</taxon>
        <taxon>Betaproteobacteria</taxon>
        <taxon>Burkholderiales</taxon>
        <taxon>Oxalobacteraceae</taxon>
        <taxon>Undibacterium</taxon>
    </lineage>
</organism>
<dbReference type="Gene3D" id="1.10.10.60">
    <property type="entry name" value="Homeodomain-like"/>
    <property type="match status" value="1"/>
</dbReference>
<evidence type="ECO:0000256" key="5">
    <source>
        <dbReference type="PROSITE-ProRule" id="PRU00335"/>
    </source>
</evidence>
<dbReference type="InterPro" id="IPR050109">
    <property type="entry name" value="HTH-type_TetR-like_transc_reg"/>
</dbReference>
<dbReference type="Pfam" id="PF00440">
    <property type="entry name" value="TetR_N"/>
    <property type="match status" value="1"/>
</dbReference>
<keyword evidence="1" id="KW-0678">Repressor</keyword>
<reference evidence="7" key="1">
    <citation type="submission" date="2021-04" db="EMBL/GenBank/DDBJ databases">
        <title>novel species isolated from subtropical streams in China.</title>
        <authorList>
            <person name="Lu H."/>
        </authorList>
    </citation>
    <scope>NUCLEOTIDE SEQUENCE</scope>
    <source>
        <strain evidence="7">LFS511W</strain>
    </source>
</reference>
<dbReference type="PANTHER" id="PTHR30055:SF224">
    <property type="entry name" value="TRANSCRIPTIONAL REGULATOR TETR FAMILY"/>
    <property type="match status" value="1"/>
</dbReference>
<accession>A0A941DK66</accession>
<feature type="domain" description="HTH tetR-type" evidence="6">
    <location>
        <begin position="18"/>
        <end position="78"/>
    </location>
</feature>
<sequence length="229" mass="25992">MAFSLCNSCPSLLRRLTDKKKEAIVQAAVQEFRRHGYDATSMDAIAASAGVSKRTVYNHFPGKEDLFAAILQRLWETVMVNDRFDFIAPQTLASQLRHFLQQKIALFSDPAFVDLLRVIVAATIHAPERARGMVEQLKQSEPVIVRWIREAQASGRLLTDYEPVELSDMLMGQVKAVALWPQIMMGQPPLDELRRQRLVEMVIRQFLGTFSQQPDAELQGLRSDTLKKP</sequence>
<dbReference type="InterPro" id="IPR001647">
    <property type="entry name" value="HTH_TetR"/>
</dbReference>
<dbReference type="GO" id="GO:0003700">
    <property type="term" value="F:DNA-binding transcription factor activity"/>
    <property type="evidence" value="ECO:0007669"/>
    <property type="project" value="TreeGrafter"/>
</dbReference>
<evidence type="ECO:0000256" key="4">
    <source>
        <dbReference type="ARBA" id="ARBA00023163"/>
    </source>
</evidence>
<dbReference type="InterPro" id="IPR039536">
    <property type="entry name" value="TetR_C_Proteobacteria"/>
</dbReference>
<dbReference type="RefSeq" id="WP_212686803.1">
    <property type="nucleotide sequence ID" value="NZ_JAGSPN010000002.1"/>
</dbReference>
<keyword evidence="3 5" id="KW-0238">DNA-binding</keyword>
<dbReference type="EMBL" id="JAGSPN010000002">
    <property type="protein sequence ID" value="MBR7781455.1"/>
    <property type="molecule type" value="Genomic_DNA"/>
</dbReference>
<dbReference type="InterPro" id="IPR023772">
    <property type="entry name" value="DNA-bd_HTH_TetR-type_CS"/>
</dbReference>
<evidence type="ECO:0000256" key="1">
    <source>
        <dbReference type="ARBA" id="ARBA00022491"/>
    </source>
</evidence>
<keyword evidence="4" id="KW-0804">Transcription</keyword>
<protein>
    <submittedName>
        <fullName evidence="7">TetR/AcrR family transcriptional regulator</fullName>
    </submittedName>
</protein>
<dbReference type="AlphaFoldDB" id="A0A941DK66"/>
<dbReference type="PRINTS" id="PR00455">
    <property type="entry name" value="HTHTETR"/>
</dbReference>
<dbReference type="Proteomes" id="UP000680067">
    <property type="component" value="Unassembled WGS sequence"/>
</dbReference>
<evidence type="ECO:0000313" key="8">
    <source>
        <dbReference type="Proteomes" id="UP000680067"/>
    </source>
</evidence>
<keyword evidence="2" id="KW-0805">Transcription regulation</keyword>
<keyword evidence="8" id="KW-1185">Reference proteome</keyword>
<dbReference type="Gene3D" id="1.10.357.10">
    <property type="entry name" value="Tetracycline Repressor, domain 2"/>
    <property type="match status" value="1"/>
</dbReference>
<dbReference type="PROSITE" id="PS50977">
    <property type="entry name" value="HTH_TETR_2"/>
    <property type="match status" value="1"/>
</dbReference>
<evidence type="ECO:0000259" key="6">
    <source>
        <dbReference type="PROSITE" id="PS50977"/>
    </source>
</evidence>
<dbReference type="PROSITE" id="PS01081">
    <property type="entry name" value="HTH_TETR_1"/>
    <property type="match status" value="1"/>
</dbReference>
<dbReference type="GO" id="GO:0000976">
    <property type="term" value="F:transcription cis-regulatory region binding"/>
    <property type="evidence" value="ECO:0007669"/>
    <property type="project" value="TreeGrafter"/>
</dbReference>
<dbReference type="InterPro" id="IPR009057">
    <property type="entry name" value="Homeodomain-like_sf"/>
</dbReference>
<dbReference type="SUPFAM" id="SSF48498">
    <property type="entry name" value="Tetracyclin repressor-like, C-terminal domain"/>
    <property type="match status" value="1"/>
</dbReference>
<evidence type="ECO:0000256" key="3">
    <source>
        <dbReference type="ARBA" id="ARBA00023125"/>
    </source>
</evidence>
<gene>
    <name evidence="7" type="ORF">KDM89_04840</name>
</gene>
<dbReference type="SUPFAM" id="SSF46689">
    <property type="entry name" value="Homeodomain-like"/>
    <property type="match status" value="1"/>
</dbReference>
<evidence type="ECO:0000256" key="2">
    <source>
        <dbReference type="ARBA" id="ARBA00023015"/>
    </source>
</evidence>
<dbReference type="FunFam" id="1.10.10.60:FF:000141">
    <property type="entry name" value="TetR family transcriptional regulator"/>
    <property type="match status" value="1"/>
</dbReference>
<proteinExistence type="predicted"/>
<feature type="DNA-binding region" description="H-T-H motif" evidence="5">
    <location>
        <begin position="41"/>
        <end position="60"/>
    </location>
</feature>
<dbReference type="PANTHER" id="PTHR30055">
    <property type="entry name" value="HTH-TYPE TRANSCRIPTIONAL REGULATOR RUTR"/>
    <property type="match status" value="1"/>
</dbReference>
<evidence type="ECO:0000313" key="7">
    <source>
        <dbReference type="EMBL" id="MBR7781455.1"/>
    </source>
</evidence>